<gene>
    <name evidence="1" type="ORF">COY32_02785</name>
</gene>
<name>A0A2M7TJL5_UNCKA</name>
<accession>A0A2M7TJL5</accession>
<dbReference type="Gene3D" id="1.25.40.10">
    <property type="entry name" value="Tetratricopeptide repeat domain"/>
    <property type="match status" value="1"/>
</dbReference>
<evidence type="ECO:0008006" key="3">
    <source>
        <dbReference type="Google" id="ProtNLM"/>
    </source>
</evidence>
<protein>
    <recommendedName>
        <fullName evidence="3">Tetratricopeptide repeat protein</fullName>
    </recommendedName>
</protein>
<organism evidence="1 2">
    <name type="scientific">candidate division WWE3 bacterium CG_4_10_14_0_2_um_filter_41_14</name>
    <dbReference type="NCBI Taxonomy" id="1975072"/>
    <lineage>
        <taxon>Bacteria</taxon>
        <taxon>Katanobacteria</taxon>
    </lineage>
</organism>
<dbReference type="InterPro" id="IPR011990">
    <property type="entry name" value="TPR-like_helical_dom_sf"/>
</dbReference>
<dbReference type="Proteomes" id="UP000228920">
    <property type="component" value="Unassembled WGS sequence"/>
</dbReference>
<evidence type="ECO:0000313" key="2">
    <source>
        <dbReference type="Proteomes" id="UP000228920"/>
    </source>
</evidence>
<evidence type="ECO:0000313" key="1">
    <source>
        <dbReference type="EMBL" id="PIZ46777.1"/>
    </source>
</evidence>
<dbReference type="AlphaFoldDB" id="A0A2M7TJL5"/>
<proteinExistence type="predicted"/>
<dbReference type="EMBL" id="PFNL01000080">
    <property type="protein sequence ID" value="PIZ46777.1"/>
    <property type="molecule type" value="Genomic_DNA"/>
</dbReference>
<sequence length="214" mass="24676">MFGFWNKKTEIRGEIGYFGLQDWWLSTFSKAERDHIENIFRPMGSDPNSNPLTEGEITWTSQTAVSLLSSLAGWFNNPQDREIAKKIIDKAWGLATNCENVLDYHFTLHQKMEIYYRERESSSQALEIAINACREQIELAPQAAKAFLKEYPEDTLPAHAGYSQLRIILEKQGKYDEAIVLCEKAKQQKWAGNWDKQIETLNKKKAKARIASQE</sequence>
<comment type="caution">
    <text evidence="1">The sequence shown here is derived from an EMBL/GenBank/DDBJ whole genome shotgun (WGS) entry which is preliminary data.</text>
</comment>
<reference evidence="2" key="1">
    <citation type="submission" date="2017-09" db="EMBL/GenBank/DDBJ databases">
        <title>Depth-based differentiation of microbial function through sediment-hosted aquifers and enrichment of novel symbionts in the deep terrestrial subsurface.</title>
        <authorList>
            <person name="Probst A.J."/>
            <person name="Ladd B."/>
            <person name="Jarett J.K."/>
            <person name="Geller-Mcgrath D.E."/>
            <person name="Sieber C.M.K."/>
            <person name="Emerson J.B."/>
            <person name="Anantharaman K."/>
            <person name="Thomas B.C."/>
            <person name="Malmstrom R."/>
            <person name="Stieglmeier M."/>
            <person name="Klingl A."/>
            <person name="Woyke T."/>
            <person name="Ryan C.M."/>
            <person name="Banfield J.F."/>
        </authorList>
    </citation>
    <scope>NUCLEOTIDE SEQUENCE [LARGE SCALE GENOMIC DNA]</scope>
</reference>
<dbReference type="SUPFAM" id="SSF48439">
    <property type="entry name" value="Protein prenylyltransferase"/>
    <property type="match status" value="1"/>
</dbReference>